<dbReference type="GO" id="GO:0003723">
    <property type="term" value="F:RNA binding"/>
    <property type="evidence" value="ECO:0007669"/>
    <property type="project" value="UniProtKB-KW"/>
</dbReference>
<evidence type="ECO:0000313" key="8">
    <source>
        <dbReference type="EMBL" id="KAK3099193.1"/>
    </source>
</evidence>
<evidence type="ECO:0000256" key="5">
    <source>
        <dbReference type="ARBA" id="ARBA00022884"/>
    </source>
</evidence>
<keyword evidence="9" id="KW-1185">Reference proteome</keyword>
<dbReference type="InterPro" id="IPR040322">
    <property type="entry name" value="TROVE2"/>
</dbReference>
<dbReference type="Pfam" id="PF25045">
    <property type="entry name" value="vWA_Ro60"/>
    <property type="match status" value="1"/>
</dbReference>
<evidence type="ECO:0000256" key="3">
    <source>
        <dbReference type="ARBA" id="ARBA00022490"/>
    </source>
</evidence>
<comment type="subcellular location">
    <subcellularLocation>
        <location evidence="1">Cytoplasm</location>
    </subcellularLocation>
</comment>
<evidence type="ECO:0000313" key="9">
    <source>
        <dbReference type="Proteomes" id="UP001186944"/>
    </source>
</evidence>
<dbReference type="PANTHER" id="PTHR14202:SF0">
    <property type="entry name" value="RNA-BINDING PROTEIN RO60"/>
    <property type="match status" value="1"/>
</dbReference>
<dbReference type="InterPro" id="IPR036465">
    <property type="entry name" value="vWFA_dom_sf"/>
</dbReference>
<keyword evidence="3" id="KW-0963">Cytoplasm</keyword>
<keyword evidence="6" id="KW-0687">Ribonucleoprotein</keyword>
<evidence type="ECO:0000256" key="1">
    <source>
        <dbReference type="ARBA" id="ARBA00004496"/>
    </source>
</evidence>
<dbReference type="Proteomes" id="UP001186944">
    <property type="component" value="Unassembled WGS sequence"/>
</dbReference>
<dbReference type="PANTHER" id="PTHR14202">
    <property type="entry name" value="60 KDA RIBONUCLEOPROTEIN SSA/RO"/>
    <property type="match status" value="1"/>
</dbReference>
<protein>
    <recommendedName>
        <fullName evidence="7">TROVE domain-containing protein</fullName>
    </recommendedName>
</protein>
<comment type="similarity">
    <text evidence="2">Belongs to the Ro 60 kDa family.</text>
</comment>
<dbReference type="GO" id="GO:0005737">
    <property type="term" value="C:cytoplasm"/>
    <property type="evidence" value="ECO:0007669"/>
    <property type="project" value="UniProtKB-SubCell"/>
</dbReference>
<keyword evidence="4" id="KW-0479">Metal-binding</keyword>
<evidence type="ECO:0000256" key="4">
    <source>
        <dbReference type="ARBA" id="ARBA00022723"/>
    </source>
</evidence>
<dbReference type="EMBL" id="VSWD01000006">
    <property type="protein sequence ID" value="KAK3099193.1"/>
    <property type="molecule type" value="Genomic_DNA"/>
</dbReference>
<sequence>MDEMEVDDDLDYSIQECCLPIQRESLPYQKQNSNGGYSYECDNITKLHRFLCLGSEEGTYYTGEQDCKKDNAKCIDSLISKGEGERVVDAIETISVTGRASKQFPILFALALCCRSNDQKVKDKAYMVMPKVCRIPTHLFQFIKYCQNVSDTGSGWGRAHRRAISNWYIKYMGENTENEAEGLLRLAHHITKYKSRHGWSHKDVLRLAHVKSSNTTMQFLLRCIAKGLKDAEEFYKDAITAVDYHRTSLSKVVEFLEVVERLSQIRNPDEMTRLIIEHKLAREHVPTQMLKDATVWRALIRYMPIRAMLRNLGKMTSMNVLPPYSFEHSLTLDKIRDKVSMKNARIHPFDLLIALRQYEKGRGELGKLVWTPDDEIKRALENALYDSFVFTEPTNKKHLLAIDVSESMDTPVVGTPSITARDGAAVMAMHTLRNETNANCKIVAFSCAQSQEHPATLRQLQVNHTDKLNTVIETCKGIPSGDTDCALPILHALEKKEKYDVFIVYTDSETYFGNTHPADALKQYSYSLKTQTKFIVCGMTSNGFTLANPEDPFMMDVVGFDSNAPMAIMNFINGNI</sequence>
<keyword evidence="5" id="KW-0694">RNA-binding</keyword>
<dbReference type="Pfam" id="PF05731">
    <property type="entry name" value="TROVE"/>
    <property type="match status" value="1"/>
</dbReference>
<evidence type="ECO:0000256" key="2">
    <source>
        <dbReference type="ARBA" id="ARBA00007814"/>
    </source>
</evidence>
<dbReference type="InterPro" id="IPR037214">
    <property type="entry name" value="TROVE_dom_sf"/>
</dbReference>
<dbReference type="GO" id="GO:0046872">
    <property type="term" value="F:metal ion binding"/>
    <property type="evidence" value="ECO:0007669"/>
    <property type="project" value="UniProtKB-KW"/>
</dbReference>
<dbReference type="PROSITE" id="PS50988">
    <property type="entry name" value="TROVE"/>
    <property type="match status" value="1"/>
</dbReference>
<accession>A0AA88YGU1</accession>
<comment type="caution">
    <text evidence="8">The sequence shown here is derived from an EMBL/GenBank/DDBJ whole genome shotgun (WGS) entry which is preliminary data.</text>
</comment>
<name>A0AA88YGU1_PINIB</name>
<evidence type="ECO:0000256" key="6">
    <source>
        <dbReference type="ARBA" id="ARBA00023274"/>
    </source>
</evidence>
<dbReference type="AlphaFoldDB" id="A0AA88YGU1"/>
<dbReference type="Gene3D" id="3.40.50.410">
    <property type="entry name" value="von Willebrand factor, type A domain"/>
    <property type="match status" value="2"/>
</dbReference>
<dbReference type="InterPro" id="IPR008858">
    <property type="entry name" value="TROVE_dom"/>
</dbReference>
<reference evidence="8" key="1">
    <citation type="submission" date="2019-08" db="EMBL/GenBank/DDBJ databases">
        <title>The improved chromosome-level genome for the pearl oyster Pinctada fucata martensii using PacBio sequencing and Hi-C.</title>
        <authorList>
            <person name="Zheng Z."/>
        </authorList>
    </citation>
    <scope>NUCLEOTIDE SEQUENCE</scope>
    <source>
        <strain evidence="8">ZZ-2019</strain>
        <tissue evidence="8">Adductor muscle</tissue>
    </source>
</reference>
<dbReference type="InterPro" id="IPR056800">
    <property type="entry name" value="vWA_Ro60"/>
</dbReference>
<dbReference type="GO" id="GO:1990904">
    <property type="term" value="C:ribonucleoprotein complex"/>
    <property type="evidence" value="ECO:0007669"/>
    <property type="project" value="UniProtKB-KW"/>
</dbReference>
<organism evidence="8 9">
    <name type="scientific">Pinctada imbricata</name>
    <name type="common">Atlantic pearl-oyster</name>
    <name type="synonym">Pinctada martensii</name>
    <dbReference type="NCBI Taxonomy" id="66713"/>
    <lineage>
        <taxon>Eukaryota</taxon>
        <taxon>Metazoa</taxon>
        <taxon>Spiralia</taxon>
        <taxon>Lophotrochozoa</taxon>
        <taxon>Mollusca</taxon>
        <taxon>Bivalvia</taxon>
        <taxon>Autobranchia</taxon>
        <taxon>Pteriomorphia</taxon>
        <taxon>Pterioida</taxon>
        <taxon>Pterioidea</taxon>
        <taxon>Pteriidae</taxon>
        <taxon>Pinctada</taxon>
    </lineage>
</organism>
<gene>
    <name evidence="8" type="ORF">FSP39_000835</name>
</gene>
<feature type="domain" description="TROVE" evidence="7">
    <location>
        <begin position="30"/>
        <end position="396"/>
    </location>
</feature>
<evidence type="ECO:0000259" key="7">
    <source>
        <dbReference type="PROSITE" id="PS50988"/>
    </source>
</evidence>
<dbReference type="SUPFAM" id="SSF53300">
    <property type="entry name" value="vWA-like"/>
    <property type="match status" value="1"/>
</dbReference>
<proteinExistence type="inferred from homology"/>
<dbReference type="SUPFAM" id="SSF140864">
    <property type="entry name" value="TROVE domain-like"/>
    <property type="match status" value="1"/>
</dbReference>